<sequence length="355" mass="39737">MSDDEKYMRRCLQLAANGRGSVAPNPMVGAVVVHNNKIIGEGYHREYGKAHAEVNAINSVKDKSLLPQSVIYVSLEPCSHYGKTPPCSQLIIDSKIPKVVIASLDPYFKVSGRGVNMLKDAGIEVQIGVLEAEALELNKTFFMAQKENRPYVFLKWAQTKDGYIDKAREAGCAAVPTPISNTKTRILVHKIRSEVASIMIATNTVVNDNPSLTTRYWNGRNPIRIILDRTNRIPSEYQVLNDVVETIVFTEKAEVVNNKNKTEYIEIPFDQKMIPSLLKELHKRKINSVLVEGGSSLLQSFIKEKAWDEAFIEIADKLFEDGVKAPEIDGIVLEDLQIGTSQALHLKNTEKYKIL</sequence>
<dbReference type="Pfam" id="PF00383">
    <property type="entry name" value="dCMP_cyt_deam_1"/>
    <property type="match status" value="1"/>
</dbReference>
<evidence type="ECO:0000256" key="14">
    <source>
        <dbReference type="PIRSR" id="PIRSR006769-1"/>
    </source>
</evidence>
<comment type="similarity">
    <text evidence="4 13">In the N-terminal section; belongs to the cytidine and deoxycytidylate deaminase family.</text>
</comment>
<dbReference type="InterPro" id="IPR016192">
    <property type="entry name" value="APOBEC/CMP_deaminase_Zn-bd"/>
</dbReference>
<comment type="cofactor">
    <cofactor evidence="13 16">
        <name>Zn(2+)</name>
        <dbReference type="ChEBI" id="CHEBI:29105"/>
    </cofactor>
    <text evidence="13 16">Binds 1 zinc ion.</text>
</comment>
<evidence type="ECO:0000256" key="9">
    <source>
        <dbReference type="ARBA" id="ARBA00022833"/>
    </source>
</evidence>
<dbReference type="SUPFAM" id="SSF53927">
    <property type="entry name" value="Cytidine deaminase-like"/>
    <property type="match status" value="1"/>
</dbReference>
<comment type="caution">
    <text evidence="18">The sequence shown here is derived from an EMBL/GenBank/DDBJ whole genome shotgun (WGS) entry which is preliminary data.</text>
</comment>
<feature type="binding site" evidence="16">
    <location>
        <position position="51"/>
    </location>
    <ligand>
        <name>Zn(2+)</name>
        <dbReference type="ChEBI" id="CHEBI:29105"/>
        <note>catalytic</note>
    </ligand>
</feature>
<accession>A0A4Y8L644</accession>
<name>A0A4Y8L644_9BACT</name>
<dbReference type="InterPro" id="IPR016193">
    <property type="entry name" value="Cytidine_deaminase-like"/>
</dbReference>
<comment type="similarity">
    <text evidence="5 13">In the C-terminal section; belongs to the HTP reductase family.</text>
</comment>
<evidence type="ECO:0000256" key="1">
    <source>
        <dbReference type="ARBA" id="ARBA00002151"/>
    </source>
</evidence>
<dbReference type="NCBIfam" id="TIGR00326">
    <property type="entry name" value="eubact_ribD"/>
    <property type="match status" value="1"/>
</dbReference>
<dbReference type="PROSITE" id="PS51747">
    <property type="entry name" value="CYT_DCMP_DEAMINASES_2"/>
    <property type="match status" value="1"/>
</dbReference>
<keyword evidence="9 13" id="KW-0862">Zinc</keyword>
<evidence type="ECO:0000256" key="8">
    <source>
        <dbReference type="ARBA" id="ARBA00022801"/>
    </source>
</evidence>
<feature type="binding site" evidence="16">
    <location>
        <position position="87"/>
    </location>
    <ligand>
        <name>Zn(2+)</name>
        <dbReference type="ChEBI" id="CHEBI:29105"/>
        <note>catalytic</note>
    </ligand>
</feature>
<dbReference type="GO" id="GO:0008835">
    <property type="term" value="F:diaminohydroxyphosphoribosylaminopyrimidine deaminase activity"/>
    <property type="evidence" value="ECO:0007669"/>
    <property type="project" value="UniProtKB-EC"/>
</dbReference>
<dbReference type="PANTHER" id="PTHR38011:SF7">
    <property type="entry name" value="2,5-DIAMINO-6-RIBOSYLAMINO-4(3H)-PYRIMIDINONE 5'-PHOSPHATE REDUCTASE"/>
    <property type="match status" value="1"/>
</dbReference>
<dbReference type="PIRSF" id="PIRSF006769">
    <property type="entry name" value="RibD"/>
    <property type="match status" value="1"/>
</dbReference>
<evidence type="ECO:0000256" key="11">
    <source>
        <dbReference type="ARBA" id="ARBA00023002"/>
    </source>
</evidence>
<feature type="domain" description="CMP/dCMP-type deaminase" evidence="17">
    <location>
        <begin position="2"/>
        <end position="126"/>
    </location>
</feature>
<evidence type="ECO:0000259" key="17">
    <source>
        <dbReference type="PROSITE" id="PS51747"/>
    </source>
</evidence>
<dbReference type="FunFam" id="3.40.140.10:FF:000025">
    <property type="entry name" value="Riboflavin biosynthesis protein RibD"/>
    <property type="match status" value="1"/>
</dbReference>
<dbReference type="AlphaFoldDB" id="A0A4Y8L644"/>
<evidence type="ECO:0000313" key="19">
    <source>
        <dbReference type="Proteomes" id="UP000297861"/>
    </source>
</evidence>
<feature type="binding site" evidence="15">
    <location>
        <position position="292"/>
    </location>
    <ligand>
        <name>substrate</name>
    </ligand>
</feature>
<evidence type="ECO:0000256" key="13">
    <source>
        <dbReference type="PIRNR" id="PIRNR006769"/>
    </source>
</evidence>
<keyword evidence="8 13" id="KW-0378">Hydrolase</keyword>
<dbReference type="STRING" id="1121485.GCA_000426485_03352"/>
<evidence type="ECO:0000256" key="3">
    <source>
        <dbReference type="ARBA" id="ARBA00004910"/>
    </source>
</evidence>
<feature type="active site" description="Proton donor" evidence="14">
    <location>
        <position position="53"/>
    </location>
</feature>
<feature type="binding site" evidence="15">
    <location>
        <position position="157"/>
    </location>
    <ligand>
        <name>NADP(+)</name>
        <dbReference type="ChEBI" id="CHEBI:58349"/>
    </ligand>
</feature>
<organism evidence="18 19">
    <name type="scientific">Dysgonomonas capnocytophagoides</name>
    <dbReference type="NCBI Taxonomy" id="45254"/>
    <lineage>
        <taxon>Bacteria</taxon>
        <taxon>Pseudomonadati</taxon>
        <taxon>Bacteroidota</taxon>
        <taxon>Bacteroidia</taxon>
        <taxon>Bacteroidales</taxon>
        <taxon>Dysgonomonadaceae</taxon>
        <taxon>Dysgonomonas</taxon>
    </lineage>
</organism>
<dbReference type="PANTHER" id="PTHR38011">
    <property type="entry name" value="DIHYDROFOLATE REDUCTASE FAMILY PROTEIN (AFU_ORTHOLOGUE AFUA_8G06820)"/>
    <property type="match status" value="1"/>
</dbReference>
<evidence type="ECO:0000256" key="10">
    <source>
        <dbReference type="ARBA" id="ARBA00022857"/>
    </source>
</evidence>
<evidence type="ECO:0000313" key="18">
    <source>
        <dbReference type="EMBL" id="TFD97767.1"/>
    </source>
</evidence>
<reference evidence="18 19" key="1">
    <citation type="submission" date="2019-03" db="EMBL/GenBank/DDBJ databases">
        <title>San Antonio Military Medical Center submission to MRSN (WRAIR), pending publication.</title>
        <authorList>
            <person name="Blyth D.M."/>
            <person name="Mccarthy S.L."/>
            <person name="Schall S.E."/>
            <person name="Stam J.A."/>
            <person name="Ong A.C."/>
            <person name="Mcgann P.T."/>
        </authorList>
    </citation>
    <scope>NUCLEOTIDE SEQUENCE [LARGE SCALE GENOMIC DNA]</scope>
    <source>
        <strain evidence="18 19">MRSN571793</strain>
    </source>
</reference>
<comment type="pathway">
    <text evidence="2 13">Cofactor biosynthesis; riboflavin biosynthesis; 5-amino-6-(D-ribitylamino)uracil from GTP: step 2/4.</text>
</comment>
<feature type="binding site" evidence="15">
    <location>
        <position position="208"/>
    </location>
    <ligand>
        <name>NADP(+)</name>
        <dbReference type="ChEBI" id="CHEBI:58349"/>
    </ligand>
</feature>
<gene>
    <name evidence="18" type="primary">ribD</name>
    <name evidence="18" type="ORF">E2605_03890</name>
</gene>
<dbReference type="PROSITE" id="PS00903">
    <property type="entry name" value="CYT_DCMP_DEAMINASES_1"/>
    <property type="match status" value="1"/>
</dbReference>
<dbReference type="InterPro" id="IPR024072">
    <property type="entry name" value="DHFR-like_dom_sf"/>
</dbReference>
<comment type="catalytic activity">
    <reaction evidence="13">
        <text>2,5-diamino-6-hydroxy-4-(5-phosphoribosylamino)-pyrimidine + H2O + H(+) = 5-amino-6-(5-phospho-D-ribosylamino)uracil + NH4(+)</text>
        <dbReference type="Rhea" id="RHEA:21868"/>
        <dbReference type="ChEBI" id="CHEBI:15377"/>
        <dbReference type="ChEBI" id="CHEBI:15378"/>
        <dbReference type="ChEBI" id="CHEBI:28938"/>
        <dbReference type="ChEBI" id="CHEBI:58453"/>
        <dbReference type="ChEBI" id="CHEBI:58614"/>
        <dbReference type="EC" id="3.5.4.26"/>
    </reaction>
</comment>
<dbReference type="GO" id="GO:0008270">
    <property type="term" value="F:zinc ion binding"/>
    <property type="evidence" value="ECO:0007669"/>
    <property type="project" value="InterPro"/>
</dbReference>
<keyword evidence="19" id="KW-1185">Reference proteome</keyword>
<dbReference type="Pfam" id="PF01872">
    <property type="entry name" value="RibD_C"/>
    <property type="match status" value="1"/>
</dbReference>
<keyword evidence="10 13" id="KW-0521">NADP</keyword>
<keyword evidence="11 13" id="KW-0560">Oxidoreductase</keyword>
<dbReference type="InterPro" id="IPR002734">
    <property type="entry name" value="RibDG_C"/>
</dbReference>
<evidence type="ECO:0000256" key="5">
    <source>
        <dbReference type="ARBA" id="ARBA00007417"/>
    </source>
</evidence>
<feature type="binding site" evidence="15">
    <location>
        <position position="204"/>
    </location>
    <ligand>
        <name>NADP(+)</name>
        <dbReference type="ChEBI" id="CHEBI:58349"/>
    </ligand>
</feature>
<proteinExistence type="inferred from homology"/>
<dbReference type="EC" id="1.1.1.193" evidence="13"/>
<keyword evidence="7 13" id="KW-0479">Metal-binding</keyword>
<feature type="binding site" evidence="15">
    <location>
        <position position="215"/>
    </location>
    <ligand>
        <name>substrate</name>
    </ligand>
</feature>
<dbReference type="OrthoDB" id="9800865at2"/>
<evidence type="ECO:0000256" key="16">
    <source>
        <dbReference type="PIRSR" id="PIRSR006769-3"/>
    </source>
</evidence>
<dbReference type="EMBL" id="SOML01000002">
    <property type="protein sequence ID" value="TFD97767.1"/>
    <property type="molecule type" value="Genomic_DNA"/>
</dbReference>
<dbReference type="Gene3D" id="3.40.430.10">
    <property type="entry name" value="Dihydrofolate Reductase, subunit A"/>
    <property type="match status" value="1"/>
</dbReference>
<comment type="function">
    <text evidence="1 13">Converts 2,5-diamino-6-(ribosylamino)-4(3h)-pyrimidinone 5'-phosphate into 5-amino-6-(ribosylamino)-2,4(1h,3h)-pyrimidinedione 5'-phosphate.</text>
</comment>
<protein>
    <recommendedName>
        <fullName evidence="13">Riboflavin biosynthesis protein RibD</fullName>
    </recommendedName>
    <domain>
        <recommendedName>
            <fullName evidence="13">Diaminohydroxyphosphoribosylaminopyrimidine deaminase</fullName>
            <shortName evidence="13">DRAP deaminase</shortName>
            <ecNumber evidence="13">3.5.4.26</ecNumber>
        </recommendedName>
        <alternativeName>
            <fullName evidence="13">Riboflavin-specific deaminase</fullName>
        </alternativeName>
    </domain>
    <domain>
        <recommendedName>
            <fullName evidence="13">5-amino-6-(5-phosphoribosylamino)uracil reductase</fullName>
            <ecNumber evidence="13">1.1.1.193</ecNumber>
        </recommendedName>
        <alternativeName>
            <fullName evidence="13">HTP reductase</fullName>
        </alternativeName>
    </domain>
</protein>
<evidence type="ECO:0000256" key="2">
    <source>
        <dbReference type="ARBA" id="ARBA00004882"/>
    </source>
</evidence>
<feature type="binding site" evidence="15">
    <location>
        <position position="212"/>
    </location>
    <ligand>
        <name>substrate</name>
    </ligand>
</feature>
<dbReference type="Gene3D" id="3.40.140.10">
    <property type="entry name" value="Cytidine Deaminase, domain 2"/>
    <property type="match status" value="1"/>
</dbReference>
<comment type="pathway">
    <text evidence="3 13">Cofactor biosynthesis; riboflavin biosynthesis; 5-amino-6-(D-ribitylamino)uracil from GTP: step 3/4.</text>
</comment>
<dbReference type="InterPro" id="IPR004794">
    <property type="entry name" value="Eubact_RibD"/>
</dbReference>
<dbReference type="GO" id="GO:0009231">
    <property type="term" value="P:riboflavin biosynthetic process"/>
    <property type="evidence" value="ECO:0007669"/>
    <property type="project" value="UniProtKB-UniPathway"/>
</dbReference>
<keyword evidence="6 13" id="KW-0686">Riboflavin biosynthesis</keyword>
<dbReference type="EC" id="3.5.4.26" evidence="13"/>
<feature type="binding site" evidence="15">
    <location>
        <begin position="294"/>
        <end position="300"/>
    </location>
    <ligand>
        <name>NADP(+)</name>
        <dbReference type="ChEBI" id="CHEBI:58349"/>
    </ligand>
</feature>
<dbReference type="InterPro" id="IPR002125">
    <property type="entry name" value="CMP_dCMP_dom"/>
</dbReference>
<dbReference type="InterPro" id="IPR050765">
    <property type="entry name" value="Riboflavin_Biosynth_HTPR"/>
</dbReference>
<evidence type="ECO:0000256" key="4">
    <source>
        <dbReference type="ARBA" id="ARBA00005259"/>
    </source>
</evidence>
<evidence type="ECO:0000256" key="15">
    <source>
        <dbReference type="PIRSR" id="PIRSR006769-2"/>
    </source>
</evidence>
<dbReference type="CDD" id="cd01284">
    <property type="entry name" value="Riboflavin_deaminase-reductase"/>
    <property type="match status" value="1"/>
</dbReference>
<feature type="binding site" evidence="15">
    <location>
        <position position="192"/>
    </location>
    <ligand>
        <name>substrate</name>
    </ligand>
</feature>
<dbReference type="GO" id="GO:0008703">
    <property type="term" value="F:5-amino-6-(5-phosphoribosylamino)uracil reductase activity"/>
    <property type="evidence" value="ECO:0007669"/>
    <property type="project" value="UniProtKB-EC"/>
</dbReference>
<dbReference type="Proteomes" id="UP000297861">
    <property type="component" value="Unassembled WGS sequence"/>
</dbReference>
<keyword evidence="12" id="KW-0511">Multifunctional enzyme</keyword>
<evidence type="ECO:0000256" key="12">
    <source>
        <dbReference type="ARBA" id="ARBA00023268"/>
    </source>
</evidence>
<evidence type="ECO:0000256" key="6">
    <source>
        <dbReference type="ARBA" id="ARBA00022619"/>
    </source>
</evidence>
<dbReference type="UniPathway" id="UPA00275">
    <property type="reaction ID" value="UER00401"/>
</dbReference>
<dbReference type="SUPFAM" id="SSF53597">
    <property type="entry name" value="Dihydrofolate reductase-like"/>
    <property type="match status" value="1"/>
</dbReference>
<evidence type="ECO:0000256" key="7">
    <source>
        <dbReference type="ARBA" id="ARBA00022723"/>
    </source>
</evidence>
<feature type="binding site" evidence="16">
    <location>
        <position position="78"/>
    </location>
    <ligand>
        <name>Zn(2+)</name>
        <dbReference type="ChEBI" id="CHEBI:29105"/>
        <note>catalytic</note>
    </ligand>
</feature>
<comment type="catalytic activity">
    <reaction evidence="13">
        <text>5-amino-6-(5-phospho-D-ribitylamino)uracil + NADP(+) = 5-amino-6-(5-phospho-D-ribosylamino)uracil + NADPH + H(+)</text>
        <dbReference type="Rhea" id="RHEA:17845"/>
        <dbReference type="ChEBI" id="CHEBI:15378"/>
        <dbReference type="ChEBI" id="CHEBI:57783"/>
        <dbReference type="ChEBI" id="CHEBI:58349"/>
        <dbReference type="ChEBI" id="CHEBI:58421"/>
        <dbReference type="ChEBI" id="CHEBI:58453"/>
        <dbReference type="EC" id="1.1.1.193"/>
    </reaction>
</comment>